<accession>A0ABZ2C2S0</accession>
<reference evidence="1 2" key="1">
    <citation type="submission" date="2015-07" db="EMBL/GenBank/DDBJ databases">
        <authorList>
            <person name="Voget S."/>
            <person name="Dogs M."/>
            <person name="Brinkhoff T.H."/>
            <person name="Daniel R."/>
        </authorList>
    </citation>
    <scope>NUCLEOTIDE SEQUENCE [LARGE SCALE GENOMIC DNA]</scope>
    <source>
        <strain evidence="1 2">B14</strain>
    </source>
</reference>
<organism evidence="1 2">
    <name type="scientific">Roseobacter fucihabitans</name>
    <dbReference type="NCBI Taxonomy" id="1537242"/>
    <lineage>
        <taxon>Bacteria</taxon>
        <taxon>Pseudomonadati</taxon>
        <taxon>Pseudomonadota</taxon>
        <taxon>Alphaproteobacteria</taxon>
        <taxon>Rhodobacterales</taxon>
        <taxon>Roseobacteraceae</taxon>
        <taxon>Roseobacter</taxon>
    </lineage>
</organism>
<dbReference type="RefSeq" id="WP_262386672.1">
    <property type="nucleotide sequence ID" value="NZ_CP143423.1"/>
</dbReference>
<sequence>MFIAPVSGGCGCDSHLPTADMMSLEQARNRALASVTPIRKTRPVSLNDALG</sequence>
<gene>
    <name evidence="1" type="ORF">ROLI_042300</name>
</gene>
<keyword evidence="2" id="KW-1185">Reference proteome</keyword>
<reference evidence="2" key="2">
    <citation type="submission" date="2024-01" db="EMBL/GenBank/DDBJ databases">
        <title>Roseobacter fucihabitans sp. nov., isolated from the brown alga Fucus spiralis.</title>
        <authorList>
            <person name="Hahnke S."/>
            <person name="Berger M."/>
            <person name="Schlingloff A."/>
            <person name="Athale I."/>
            <person name="Neumann-Schaal M."/>
            <person name="Adenaya A."/>
            <person name="Poehlein A."/>
            <person name="Daniel R."/>
            <person name="Pertersen J."/>
            <person name="Brinkhoff T."/>
        </authorList>
    </citation>
    <scope>NUCLEOTIDE SEQUENCE [LARGE SCALE GENOMIC DNA]</scope>
    <source>
        <strain evidence="2">B14</strain>
    </source>
</reference>
<dbReference type="Proteomes" id="UP001318682">
    <property type="component" value="Chromosome"/>
</dbReference>
<evidence type="ECO:0000313" key="2">
    <source>
        <dbReference type="Proteomes" id="UP001318682"/>
    </source>
</evidence>
<dbReference type="EMBL" id="CP143423">
    <property type="protein sequence ID" value="WVX51129.1"/>
    <property type="molecule type" value="Genomic_DNA"/>
</dbReference>
<protein>
    <submittedName>
        <fullName evidence="1">Uncharacterized protein</fullName>
    </submittedName>
</protein>
<proteinExistence type="predicted"/>
<evidence type="ECO:0000313" key="1">
    <source>
        <dbReference type="EMBL" id="WVX51129.1"/>
    </source>
</evidence>
<name>A0ABZ2C2S0_9RHOB</name>